<evidence type="ECO:0000259" key="1">
    <source>
        <dbReference type="Pfam" id="PF20737"/>
    </source>
</evidence>
<name>A0A926EHS7_9FIRM</name>
<proteinExistence type="predicted"/>
<accession>A0A926EHS7</accession>
<dbReference type="RefSeq" id="WP_249333284.1">
    <property type="nucleotide sequence ID" value="NZ_JACRSY010000022.1"/>
</dbReference>
<dbReference type="InterPro" id="IPR049049">
    <property type="entry name" value="Beta-AFase-like_GH127_C"/>
</dbReference>
<reference evidence="2" key="1">
    <citation type="submission" date="2020-08" db="EMBL/GenBank/DDBJ databases">
        <title>Genome public.</title>
        <authorList>
            <person name="Liu C."/>
            <person name="Sun Q."/>
        </authorList>
    </citation>
    <scope>NUCLEOTIDE SEQUENCE</scope>
    <source>
        <strain evidence="2">NSJ-12</strain>
    </source>
</reference>
<dbReference type="AlphaFoldDB" id="A0A926EHS7"/>
<evidence type="ECO:0000313" key="2">
    <source>
        <dbReference type="EMBL" id="MBC8580513.1"/>
    </source>
</evidence>
<dbReference type="Pfam" id="PF20737">
    <property type="entry name" value="Glyco_hydro127C"/>
    <property type="match status" value="1"/>
</dbReference>
<organism evidence="2 3">
    <name type="scientific">Zhenhengia yiwuensis</name>
    <dbReference type="NCBI Taxonomy" id="2763666"/>
    <lineage>
        <taxon>Bacteria</taxon>
        <taxon>Bacillati</taxon>
        <taxon>Bacillota</taxon>
        <taxon>Clostridia</taxon>
        <taxon>Lachnospirales</taxon>
        <taxon>Lachnospiraceae</taxon>
        <taxon>Zhenhengia</taxon>
    </lineage>
</organism>
<comment type="caution">
    <text evidence="2">The sequence shown here is derived from an EMBL/GenBank/DDBJ whole genome shotgun (WGS) entry which is preliminary data.</text>
</comment>
<keyword evidence="3" id="KW-1185">Reference proteome</keyword>
<dbReference type="EMBL" id="JACRSY010000022">
    <property type="protein sequence ID" value="MBC8580513.1"/>
    <property type="molecule type" value="Genomic_DNA"/>
</dbReference>
<evidence type="ECO:0000313" key="3">
    <source>
        <dbReference type="Proteomes" id="UP000655830"/>
    </source>
</evidence>
<feature type="domain" description="Non-reducing end beta-L-arabinofuranosidase-like GH127 C-terminal" evidence="1">
    <location>
        <begin position="26"/>
        <end position="51"/>
    </location>
</feature>
<protein>
    <recommendedName>
        <fullName evidence="1">Non-reducing end beta-L-arabinofuranosidase-like GH127 C-terminal domain-containing protein</fullName>
    </recommendedName>
</protein>
<gene>
    <name evidence="2" type="ORF">H8718_13335</name>
</gene>
<sequence length="52" mass="6007">MVVTIKEIAEMSGVSRGIVEVIAKCPNQQEYVFVPYYSWGNREIGKMKVWQN</sequence>
<dbReference type="Proteomes" id="UP000655830">
    <property type="component" value="Unassembled WGS sequence"/>
</dbReference>